<keyword evidence="4" id="KW-0175">Coiled coil</keyword>
<dbReference type="SMART" id="SM00267">
    <property type="entry name" value="GGDEF"/>
    <property type="match status" value="1"/>
</dbReference>
<dbReference type="InterPro" id="IPR048516">
    <property type="entry name" value="DGCcoil"/>
</dbReference>
<comment type="cofactor">
    <cofactor evidence="1">
        <name>Mg(2+)</name>
        <dbReference type="ChEBI" id="CHEBI:18420"/>
    </cofactor>
</comment>
<keyword evidence="8" id="KW-1185">Reference proteome</keyword>
<dbReference type="Gene3D" id="3.30.70.270">
    <property type="match status" value="1"/>
</dbReference>
<comment type="catalytic activity">
    <reaction evidence="3">
        <text>2 GTP = 3',3'-c-di-GMP + 2 diphosphate</text>
        <dbReference type="Rhea" id="RHEA:24898"/>
        <dbReference type="ChEBI" id="CHEBI:33019"/>
        <dbReference type="ChEBI" id="CHEBI:37565"/>
        <dbReference type="ChEBI" id="CHEBI:58805"/>
        <dbReference type="EC" id="2.7.7.65"/>
    </reaction>
</comment>
<dbReference type="Pfam" id="PF00990">
    <property type="entry name" value="GGDEF"/>
    <property type="match status" value="1"/>
</dbReference>
<dbReference type="EC" id="2.7.7.65" evidence="2"/>
<reference evidence="7 8" key="1">
    <citation type="journal article" date="2008" name="PLoS Genet.">
        <title>Complete genome sequence of the complex carbohydrate-degrading marine bacterium, Saccharophagus degradans strain 2-40 T.</title>
        <authorList>
            <person name="Weiner R.M."/>
            <person name="Taylor L.E.II."/>
            <person name="Henrissat B."/>
            <person name="Hauser L."/>
            <person name="Land M."/>
            <person name="Coutinho P.M."/>
            <person name="Rancurel C."/>
            <person name="Saunders E.H."/>
            <person name="Longmire A.G."/>
            <person name="Zhang H."/>
            <person name="Bayer E.A."/>
            <person name="Gilbert H.J."/>
            <person name="Larimer F."/>
            <person name="Zhulin I.B."/>
            <person name="Ekborg N.A."/>
            <person name="Lamed R."/>
            <person name="Richardson P.M."/>
            <person name="Borovok I."/>
            <person name="Hutcheson S."/>
        </authorList>
    </citation>
    <scope>NUCLEOTIDE SEQUENCE [LARGE SCALE GENOMIC DNA]</scope>
    <source>
        <strain evidence="8">2-40 / ATCC 43961 / DSM 17024</strain>
    </source>
</reference>
<dbReference type="NCBIfam" id="TIGR00254">
    <property type="entry name" value="GGDEF"/>
    <property type="match status" value="1"/>
</dbReference>
<evidence type="ECO:0000256" key="3">
    <source>
        <dbReference type="ARBA" id="ARBA00034247"/>
    </source>
</evidence>
<evidence type="ECO:0000256" key="1">
    <source>
        <dbReference type="ARBA" id="ARBA00001946"/>
    </source>
</evidence>
<evidence type="ECO:0000313" key="8">
    <source>
        <dbReference type="Proteomes" id="UP000001947"/>
    </source>
</evidence>
<dbReference type="FunFam" id="3.30.70.270:FF:000001">
    <property type="entry name" value="Diguanylate cyclase domain protein"/>
    <property type="match status" value="1"/>
</dbReference>
<dbReference type="AlphaFoldDB" id="Q21PN7"/>
<feature type="region of interest" description="Disordered" evidence="5">
    <location>
        <begin position="167"/>
        <end position="217"/>
    </location>
</feature>
<dbReference type="InterPro" id="IPR000160">
    <property type="entry name" value="GGDEF_dom"/>
</dbReference>
<dbReference type="InterPro" id="IPR029787">
    <property type="entry name" value="Nucleotide_cyclase"/>
</dbReference>
<dbReference type="EMBL" id="CP000282">
    <property type="protein sequence ID" value="ABD79342.1"/>
    <property type="molecule type" value="Genomic_DNA"/>
</dbReference>
<gene>
    <name evidence="7" type="ordered locus">Sde_0078</name>
</gene>
<dbReference type="HOGENOM" id="CLU_025058_0_0_6"/>
<evidence type="ECO:0000256" key="5">
    <source>
        <dbReference type="SAM" id="MobiDB-lite"/>
    </source>
</evidence>
<protein>
    <recommendedName>
        <fullName evidence="2">diguanylate cyclase</fullName>
        <ecNumber evidence="2">2.7.7.65</ecNumber>
    </recommendedName>
</protein>
<dbReference type="PROSITE" id="PS50887">
    <property type="entry name" value="GGDEF"/>
    <property type="match status" value="1"/>
</dbReference>
<dbReference type="InterPro" id="IPR050469">
    <property type="entry name" value="Diguanylate_Cyclase"/>
</dbReference>
<evidence type="ECO:0000256" key="4">
    <source>
        <dbReference type="SAM" id="Coils"/>
    </source>
</evidence>
<dbReference type="KEGG" id="sde:Sde_0078"/>
<feature type="coiled-coil region" evidence="4">
    <location>
        <begin position="369"/>
        <end position="403"/>
    </location>
</feature>
<evidence type="ECO:0000256" key="2">
    <source>
        <dbReference type="ARBA" id="ARBA00012528"/>
    </source>
</evidence>
<evidence type="ECO:0000313" key="7">
    <source>
        <dbReference type="EMBL" id="ABD79342.1"/>
    </source>
</evidence>
<dbReference type="eggNOG" id="COG3706">
    <property type="taxonomic scope" value="Bacteria"/>
</dbReference>
<feature type="compositionally biased region" description="Basic and acidic residues" evidence="5">
    <location>
        <begin position="189"/>
        <end position="200"/>
    </location>
</feature>
<sequence length="565" mass="62876">MTGISGYKEKYLAALDEQEKLERKHALQLDLLRKTIVHLSVAAKGQESKLDASLIALQNKMRGGSGADVFEQMERVQRAVGEFDREREQELQRVLDWFKSAVDNLMELSVPADLRSQLSLYKKGLKSQLTSYRAFGEAVNELSALQKRALAAAANPNKGLWQRIKGGKTLEDNAPAKPSRTSAEPVEAPVERDLGPKESVTKTPPITQVDDPAAEDSYPKVAQRINATLKALVTSIEPNDMVRRKVEIVRDRIDRGMDWFALAVTLEDIRDILMARYLAADKAFSEYLLNINRELVSISEALGVAEDAEQQRGGAAEALTASVSKSVKQLQADVAKSNSLPDLQSTVSDHIRTIQNALSTFKQAQPAPSQSLSAQLKALMDRVKTVEEESEKSRAQLEEQRYKATHDPLTSLPNREAYNERAFHELHRFKRYGHPLTLAVCDLDHFKKINDTFGHQAGDKVLKLVAQVVSTRLRNVDFVARYGGEEFVLVMPETDAEQAKTVLDKMRAAIAKTPFRFKDSPVTITMSFGIVQFRGEDSVESAFARADKALYEAKANGRNQCVIAP</sequence>
<dbReference type="PANTHER" id="PTHR45138:SF9">
    <property type="entry name" value="DIGUANYLATE CYCLASE DGCM-RELATED"/>
    <property type="match status" value="1"/>
</dbReference>
<dbReference type="Pfam" id="PF20975">
    <property type="entry name" value="DGCcoil"/>
    <property type="match status" value="1"/>
</dbReference>
<dbReference type="Proteomes" id="UP000001947">
    <property type="component" value="Chromosome"/>
</dbReference>
<dbReference type="OrthoDB" id="9812260at2"/>
<dbReference type="CDD" id="cd01949">
    <property type="entry name" value="GGDEF"/>
    <property type="match status" value="1"/>
</dbReference>
<dbReference type="STRING" id="203122.Sde_0078"/>
<dbReference type="PANTHER" id="PTHR45138">
    <property type="entry name" value="REGULATORY COMPONENTS OF SENSORY TRANSDUCTION SYSTEM"/>
    <property type="match status" value="1"/>
</dbReference>
<dbReference type="InterPro" id="IPR043128">
    <property type="entry name" value="Rev_trsase/Diguanyl_cyclase"/>
</dbReference>
<dbReference type="GO" id="GO:0052621">
    <property type="term" value="F:diguanylate cyclase activity"/>
    <property type="evidence" value="ECO:0007669"/>
    <property type="project" value="UniProtKB-EC"/>
</dbReference>
<evidence type="ECO:0000259" key="6">
    <source>
        <dbReference type="PROSITE" id="PS50887"/>
    </source>
</evidence>
<accession>Q21PN7</accession>
<dbReference type="SUPFAM" id="SSF55073">
    <property type="entry name" value="Nucleotide cyclase"/>
    <property type="match status" value="1"/>
</dbReference>
<dbReference type="RefSeq" id="WP_011466566.1">
    <property type="nucleotide sequence ID" value="NC_007912.1"/>
</dbReference>
<organism evidence="7 8">
    <name type="scientific">Saccharophagus degradans (strain 2-40 / ATCC 43961 / DSM 17024)</name>
    <dbReference type="NCBI Taxonomy" id="203122"/>
    <lineage>
        <taxon>Bacteria</taxon>
        <taxon>Pseudomonadati</taxon>
        <taxon>Pseudomonadota</taxon>
        <taxon>Gammaproteobacteria</taxon>
        <taxon>Cellvibrionales</taxon>
        <taxon>Cellvibrionaceae</taxon>
        <taxon>Saccharophagus</taxon>
    </lineage>
</organism>
<name>Q21PN7_SACD2</name>
<feature type="domain" description="GGDEF" evidence="6">
    <location>
        <begin position="434"/>
        <end position="565"/>
    </location>
</feature>
<proteinExistence type="predicted"/>
<dbReference type="GeneID" id="98611794"/>